<organism evidence="2 3">
    <name type="scientific">Saccharopolyspora oryzae</name>
    <dbReference type="NCBI Taxonomy" id="2997343"/>
    <lineage>
        <taxon>Bacteria</taxon>
        <taxon>Bacillati</taxon>
        <taxon>Actinomycetota</taxon>
        <taxon>Actinomycetes</taxon>
        <taxon>Pseudonocardiales</taxon>
        <taxon>Pseudonocardiaceae</taxon>
        <taxon>Saccharopolyspora</taxon>
    </lineage>
</organism>
<dbReference type="RefSeq" id="WP_270948444.1">
    <property type="nucleotide sequence ID" value="NZ_JAQGLA010000011.1"/>
</dbReference>
<feature type="transmembrane region" description="Helical" evidence="1">
    <location>
        <begin position="26"/>
        <end position="48"/>
    </location>
</feature>
<dbReference type="EMBL" id="JAQGLA010000011">
    <property type="protein sequence ID" value="MDA3625870.1"/>
    <property type="molecule type" value="Genomic_DNA"/>
</dbReference>
<evidence type="ECO:0000256" key="1">
    <source>
        <dbReference type="SAM" id="Phobius"/>
    </source>
</evidence>
<dbReference type="Proteomes" id="UP001210380">
    <property type="component" value="Unassembled WGS sequence"/>
</dbReference>
<reference evidence="2 3" key="1">
    <citation type="submission" date="2022-11" db="EMBL/GenBank/DDBJ databases">
        <title>Draft genome sequence of Saccharopolyspora sp. WRP15-2 isolated from rhizosphere soils of wild rice in Thailand.</title>
        <authorList>
            <person name="Duangmal K."/>
            <person name="Kammanee S."/>
            <person name="Muangham S."/>
        </authorList>
    </citation>
    <scope>NUCLEOTIDE SEQUENCE [LARGE SCALE GENOMIC DNA]</scope>
    <source>
        <strain evidence="2 3">WRP15-2</strain>
    </source>
</reference>
<name>A0ABT4UVX6_9PSEU</name>
<evidence type="ECO:0000313" key="3">
    <source>
        <dbReference type="Proteomes" id="UP001210380"/>
    </source>
</evidence>
<keyword evidence="1" id="KW-0472">Membrane</keyword>
<proteinExistence type="predicted"/>
<keyword evidence="3" id="KW-1185">Reference proteome</keyword>
<evidence type="ECO:0000313" key="2">
    <source>
        <dbReference type="EMBL" id="MDA3625870.1"/>
    </source>
</evidence>
<comment type="caution">
    <text evidence="2">The sequence shown here is derived from an EMBL/GenBank/DDBJ whole genome shotgun (WGS) entry which is preliminary data.</text>
</comment>
<gene>
    <name evidence="2" type="ORF">OU415_10515</name>
</gene>
<keyword evidence="1" id="KW-1133">Transmembrane helix</keyword>
<keyword evidence="1" id="KW-0812">Transmembrane</keyword>
<accession>A0ABT4UVX6</accession>
<protein>
    <submittedName>
        <fullName evidence="2">SH3 domain-containing protein</fullName>
    </submittedName>
</protein>
<sequence length="129" mass="13475">MLTGAPGSRCRAAAPKLGLPRPTRRFAVFFVPRSLLLIGAGAIGALYLTSTHEVGSAPDPPQHCSFHVAADVLNVRSGPGPAEHQVDTLRQGDQVNALPNVVDGFRDLGDGRWAAQQYLLPAPGSACAP</sequence>